<keyword evidence="1" id="KW-0472">Membrane</keyword>
<feature type="transmembrane region" description="Helical" evidence="1">
    <location>
        <begin position="501"/>
        <end position="520"/>
    </location>
</feature>
<dbReference type="EMBL" id="VRSV01000002">
    <property type="protein sequence ID" value="TXK09923.1"/>
    <property type="molecule type" value="Genomic_DNA"/>
</dbReference>
<keyword evidence="1" id="KW-0812">Transmembrane</keyword>
<feature type="transmembrane region" description="Helical" evidence="1">
    <location>
        <begin position="456"/>
        <end position="481"/>
    </location>
</feature>
<evidence type="ECO:0000313" key="3">
    <source>
        <dbReference type="Proteomes" id="UP000321034"/>
    </source>
</evidence>
<feature type="transmembrane region" description="Helical" evidence="1">
    <location>
        <begin position="107"/>
        <end position="133"/>
    </location>
</feature>
<organism evidence="2 3">
    <name type="scientific">Microbacterium hatanonis</name>
    <dbReference type="NCBI Taxonomy" id="404366"/>
    <lineage>
        <taxon>Bacteria</taxon>
        <taxon>Bacillati</taxon>
        <taxon>Actinomycetota</taxon>
        <taxon>Actinomycetes</taxon>
        <taxon>Micrococcales</taxon>
        <taxon>Microbacteriaceae</taxon>
        <taxon>Microbacterium</taxon>
    </lineage>
</organism>
<evidence type="ECO:0000313" key="2">
    <source>
        <dbReference type="EMBL" id="TXK09923.1"/>
    </source>
</evidence>
<feature type="transmembrane region" description="Helical" evidence="1">
    <location>
        <begin position="384"/>
        <end position="405"/>
    </location>
</feature>
<comment type="caution">
    <text evidence="2">The sequence shown here is derived from an EMBL/GenBank/DDBJ whole genome shotgun (WGS) entry which is preliminary data.</text>
</comment>
<feature type="transmembrane region" description="Helical" evidence="1">
    <location>
        <begin position="145"/>
        <end position="166"/>
    </location>
</feature>
<reference evidence="2 3" key="1">
    <citation type="submission" date="2019-08" db="EMBL/GenBank/DDBJ databases">
        <authorList>
            <person name="Dong K."/>
        </authorList>
    </citation>
    <scope>NUCLEOTIDE SEQUENCE [LARGE SCALE GENOMIC DNA]</scope>
    <source>
        <strain evidence="2 3">JCM14558</strain>
    </source>
</reference>
<feature type="transmembrane region" description="Helical" evidence="1">
    <location>
        <begin position="335"/>
        <end position="356"/>
    </location>
</feature>
<feature type="transmembrane region" description="Helical" evidence="1">
    <location>
        <begin position="230"/>
        <end position="252"/>
    </location>
</feature>
<keyword evidence="3" id="KW-1185">Reference proteome</keyword>
<dbReference type="Proteomes" id="UP000321034">
    <property type="component" value="Unassembled WGS sequence"/>
</dbReference>
<feature type="transmembrane region" description="Helical" evidence="1">
    <location>
        <begin position="425"/>
        <end position="449"/>
    </location>
</feature>
<dbReference type="AlphaFoldDB" id="A0A5C8HUZ9"/>
<feature type="transmembrane region" description="Helical" evidence="1">
    <location>
        <begin position="63"/>
        <end position="86"/>
    </location>
</feature>
<proteinExistence type="predicted"/>
<protein>
    <submittedName>
        <fullName evidence="2">Polyketide antibiotic transporter</fullName>
    </submittedName>
</protein>
<gene>
    <name evidence="2" type="ORF">FVP77_13660</name>
</gene>
<keyword evidence="1" id="KW-1133">Transmembrane helix</keyword>
<sequence length="529" mass="53530">MRRDALQLTLWVVGTAALAGAAVAGVAANFDTAEERTSLVATALANPVILLFRGLPSGTGQGAFITFLILPFLAMLSAFTTSFLAVRHTRAAEESGLAELTEATPAGRVLPTVATVVHGVIASLLLGAATTLALVGCGLEPGGSLLVGASCASIALVFLGVGLAAAQFLRTSRAANSVSVTALLVTFFAAGLGNALGTPSDDLQRMQSSPLTWFSPFGWAENTRAFDENLALPLLWCMLLAAVLIAVSFALLAQRDTGSSLVAERPGRPAARAALASTTALVARLSWPATVAWMIGGFASGALATALAPAVSSITAQNPAIAQVLAQISAGGEDLARGLVVVFFTMIGILAACAGVQTVARARQEESHGTAELVRALPTGRVRWLADFVVVGFAAIVLTVFAAVVGATVGVGMQGGDGALIVDAVVVGAGQAVAAGVFVGLTALVFTVLPRATIAVGWTLVLLAAVLGLFGPVLGLPDWAVDLAPFSVTPVPTDAGVDQRGLIWLTIAIVASVAASAVLMRRRELASAG</sequence>
<accession>A0A5C8HUZ9</accession>
<name>A0A5C8HUZ9_9MICO</name>
<evidence type="ECO:0000256" key="1">
    <source>
        <dbReference type="SAM" id="Phobius"/>
    </source>
</evidence>
<feature type="transmembrane region" description="Helical" evidence="1">
    <location>
        <begin position="178"/>
        <end position="196"/>
    </location>
</feature>